<sequence>MPVITIARQYGSGGRRIGRALAEKLELPYYDKELVALAAKKSGMSEEVFQKADERHTSSLLYSLVMGNYSYAMPGTAANLPLNDQLFLLQTQIIQEAARKGPCIIVGRCADYILRDFPHVFKVYLYADRKLRVQRTIEEYGVDTQKAGDIVAKVDKRRAAYCNFYTGAKWGSPENYDLCLNTGSIGLDNAAQLILRASQMKLG</sequence>
<evidence type="ECO:0000313" key="1">
    <source>
        <dbReference type="EMBL" id="WOC32862.1"/>
    </source>
</evidence>
<dbReference type="RefSeq" id="WP_275846011.1">
    <property type="nucleotide sequence ID" value="NZ_CP135996.1"/>
</dbReference>
<gene>
    <name evidence="1" type="ORF">PXC00_03015</name>
</gene>
<reference evidence="2" key="2">
    <citation type="submission" date="2024-06" db="EMBL/GenBank/DDBJ databases">
        <title>Caproicibacterium argilliputei sp. nov, a novel caproic acid producing anaerobic bacterium isolated from pit mud.</title>
        <authorList>
            <person name="Zeng C."/>
        </authorList>
    </citation>
    <scope>NUCLEOTIDE SEQUENCE [LARGE SCALE GENOMIC DNA]</scope>
    <source>
        <strain evidence="2">ZCY20-5</strain>
    </source>
</reference>
<keyword evidence="2" id="KW-1185">Reference proteome</keyword>
<dbReference type="EMBL" id="CP135996">
    <property type="protein sequence ID" value="WOC32862.1"/>
    <property type="molecule type" value="Genomic_DNA"/>
</dbReference>
<proteinExistence type="predicted"/>
<name>A0AA97DAW9_9FIRM</name>
<reference evidence="1 2" key="1">
    <citation type="submission" date="2024-06" db="EMBL/GenBank/DDBJ databases">
        <title>Caproicibacterium argilliputei sp. nov, a novel caproic acid producing anaerobic bacterium isolated from pit mud.</title>
        <authorList>
            <person name="Xia S."/>
        </authorList>
    </citation>
    <scope>NUCLEOTIDE SEQUENCE [LARGE SCALE GENOMIC DNA]</scope>
    <source>
        <strain evidence="1 2">ZCY20-5</strain>
    </source>
</reference>
<dbReference type="Proteomes" id="UP001300604">
    <property type="component" value="Chromosome"/>
</dbReference>
<dbReference type="KEGG" id="carl:PXC00_03015"/>
<accession>A0AA97DAW9</accession>
<dbReference type="SUPFAM" id="SSF52540">
    <property type="entry name" value="P-loop containing nucleoside triphosphate hydrolases"/>
    <property type="match status" value="1"/>
</dbReference>
<dbReference type="Gene3D" id="3.40.50.300">
    <property type="entry name" value="P-loop containing nucleotide triphosphate hydrolases"/>
    <property type="match status" value="1"/>
</dbReference>
<dbReference type="AlphaFoldDB" id="A0AA97DAW9"/>
<evidence type="ECO:0000313" key="2">
    <source>
        <dbReference type="Proteomes" id="UP001300604"/>
    </source>
</evidence>
<organism evidence="1 2">
    <name type="scientific">Caproicibacterium argilliputei</name>
    <dbReference type="NCBI Taxonomy" id="3030016"/>
    <lineage>
        <taxon>Bacteria</taxon>
        <taxon>Bacillati</taxon>
        <taxon>Bacillota</taxon>
        <taxon>Clostridia</taxon>
        <taxon>Eubacteriales</taxon>
        <taxon>Oscillospiraceae</taxon>
        <taxon>Caproicibacterium</taxon>
    </lineage>
</organism>
<protein>
    <submittedName>
        <fullName evidence="1">Cytidylate kinase-like family protein</fullName>
    </submittedName>
</protein>
<dbReference type="InterPro" id="IPR027417">
    <property type="entry name" value="P-loop_NTPase"/>
</dbReference>
<dbReference type="Pfam" id="PF13189">
    <property type="entry name" value="Cytidylate_kin2"/>
    <property type="match status" value="1"/>
</dbReference>
<reference evidence="2" key="3">
    <citation type="submission" date="2024-06" db="EMBL/GenBank/DDBJ databases">
        <authorList>
            <person name="Zeng C."/>
        </authorList>
    </citation>
    <scope>NUCLEOTIDE SEQUENCE [LARGE SCALE GENOMIC DNA]</scope>
    <source>
        <strain evidence="2">ZCY20-5</strain>
    </source>
</reference>